<protein>
    <submittedName>
        <fullName evidence="3">[Histone H3]-lysine(4) N-trimethyltransferase</fullName>
    </submittedName>
</protein>
<dbReference type="InterPro" id="IPR008569">
    <property type="entry name" value="DUF851"/>
</dbReference>
<name>A0A7I4YUA7_HAECO</name>
<keyword evidence="2" id="KW-1185">Reference proteome</keyword>
<dbReference type="AlphaFoldDB" id="A0A7I4YUA7"/>
<feature type="compositionally biased region" description="Low complexity" evidence="1">
    <location>
        <begin position="41"/>
        <end position="54"/>
    </location>
</feature>
<organism evidence="2 3">
    <name type="scientific">Haemonchus contortus</name>
    <name type="common">Barber pole worm</name>
    <dbReference type="NCBI Taxonomy" id="6289"/>
    <lineage>
        <taxon>Eukaryota</taxon>
        <taxon>Metazoa</taxon>
        <taxon>Ecdysozoa</taxon>
        <taxon>Nematoda</taxon>
        <taxon>Chromadorea</taxon>
        <taxon>Rhabditida</taxon>
        <taxon>Rhabditina</taxon>
        <taxon>Rhabditomorpha</taxon>
        <taxon>Strongyloidea</taxon>
        <taxon>Trichostrongylidae</taxon>
        <taxon>Haemonchus</taxon>
    </lineage>
</organism>
<dbReference type="OrthoDB" id="5867859at2759"/>
<dbReference type="Proteomes" id="UP000025227">
    <property type="component" value="Unplaced"/>
</dbReference>
<feature type="region of interest" description="Disordered" evidence="1">
    <location>
        <begin position="1"/>
        <end position="61"/>
    </location>
</feature>
<sequence length="611" mass="67832">MVELHGSVKKVSHRKRGVSADNAKNVKKDTKLHHKDMIKVAASSDASKDSANNKPVKFENKMRGGVLPVKESGAFSPKESGTFSPIVASHSHEGKELNSPWKDAVVAAGPLPLARGNRGKVPPPSVKGLTAKSQPSNVTSNQSPMSTGSYTKPLMKPQTTMVRDVQTLHHAEKPPPHHQRPEKTRKPEKSPLLVADKPSDQGKKAVPESKDEKDAISSDSDGSVEKSVVGSIIHALDDSGSKSLTRLKDISGRAIRRVKMFVSQPIKEHTLQCFISKVEAKKEAKVSGKISNCELKQGNDVFPQPLQRQKGREVVKDQKETFSLLKSITLSPSMYSGGSLPSGCRPVRGNKDNNGKLIDGGEPFWTKQQKPTIFDLDDNTEDDLELNAEVALDVSKGKVKLVNMPETPVILDPMNKLRVLKRRDKLFYSRDVLFGNSVRTMVNLCSNTKKKKHSKKVRRSLGTITFDEPKSTYRYRREYVKCFEKLSFKSHSTSSKSSRRRESDSRKSGRRRGSNSSRSGRNLSLEKDRSRKGERREVKVESGGSWLQNPTRRNSLEEAKAQKSRTMDAAVKSNMDVGQNSQQTQIEIGQHSQQTQVDVGQRSQQTQIMTS</sequence>
<reference evidence="3" key="1">
    <citation type="submission" date="2020-12" db="UniProtKB">
        <authorList>
            <consortium name="WormBaseParasite"/>
        </authorList>
    </citation>
    <scope>IDENTIFICATION</scope>
    <source>
        <strain evidence="3">MHco3</strain>
    </source>
</reference>
<evidence type="ECO:0000313" key="3">
    <source>
        <dbReference type="WBParaSite" id="HCON_00138030-00001"/>
    </source>
</evidence>
<feature type="compositionally biased region" description="Basic residues" evidence="1">
    <location>
        <begin position="7"/>
        <end position="17"/>
    </location>
</feature>
<dbReference type="WBParaSite" id="HCON_00138030-00001">
    <property type="protein sequence ID" value="HCON_00138030-00001"/>
    <property type="gene ID" value="HCON_00138030"/>
</dbReference>
<accession>A0A7I4YUA7</accession>
<evidence type="ECO:0000256" key="1">
    <source>
        <dbReference type="SAM" id="MobiDB-lite"/>
    </source>
</evidence>
<feature type="compositionally biased region" description="Polar residues" evidence="1">
    <location>
        <begin position="576"/>
        <end position="611"/>
    </location>
</feature>
<feature type="region of interest" description="Disordered" evidence="1">
    <location>
        <begin position="112"/>
        <end position="157"/>
    </location>
</feature>
<dbReference type="Pfam" id="PF05867">
    <property type="entry name" value="DUF851"/>
    <property type="match status" value="1"/>
</dbReference>
<evidence type="ECO:0000313" key="2">
    <source>
        <dbReference type="Proteomes" id="UP000025227"/>
    </source>
</evidence>
<feature type="compositionally biased region" description="Basic and acidic residues" evidence="1">
    <location>
        <begin position="171"/>
        <end position="189"/>
    </location>
</feature>
<feature type="region of interest" description="Disordered" evidence="1">
    <location>
        <begin position="490"/>
        <end position="611"/>
    </location>
</feature>
<feature type="compositionally biased region" description="Polar residues" evidence="1">
    <location>
        <begin position="131"/>
        <end position="150"/>
    </location>
</feature>
<feature type="region of interest" description="Disordered" evidence="1">
    <location>
        <begin position="171"/>
        <end position="224"/>
    </location>
</feature>
<proteinExistence type="predicted"/>
<feature type="compositionally biased region" description="Basic and acidic residues" evidence="1">
    <location>
        <begin position="197"/>
        <end position="216"/>
    </location>
</feature>
<feature type="compositionally biased region" description="Basic and acidic residues" evidence="1">
    <location>
        <begin position="524"/>
        <end position="540"/>
    </location>
</feature>